<sequence length="603" mass="66671">MVESTLRLDSTQAWFTKVQDTCSRPYQLIFKNDHEGRPVQGSKTDLKNAVLRGAYIRVVTSGINGGAEQDFLVSGVNNINIRGSEVCASILDHVGQQMFEHRPSTSYYLQIYCTTGLFNFVNHHIDGNAIVNNGSGTATAAWFAWTPSSACLDHPATPTYSHFTDGGTHTGLQASLAAAVSGGRPVHLVRRDIGYLTGLDLVQVGWLAGLLVGWLVCWLVGWLVGWLDNWFVGCWKAVYLMRKDIGYFIGLNLVRVGWLAGLLVGWLVDWLVWLDNRFVGYGGQWREACPLGQERHRLHWAGLGAGGLVGWPVGWLVGLLVGLVGWLVGWIIGLLVTAVSGGRAVHLVRRDIGHWAGLGADGGNIVNGQSVWHTGQSYAPDHVVYNTDVPYRWLSSWSTSGRRHNQRWAYGGQEEILHNVDYASLDWFVDPCWRRVYSHSESGARLKGTIGDLITAIDQGHRVRVKVGAKVMEARALRVSSGYVHAQLIDQIAEKGGVGEDKLDLADDAYWVWSFVDTNGGVYREHYFYGNNTEAAPAAVTTSIVDWFVDTRPWARLLEVAPTGTGKVEKAIYSYALENSFVSKMTTDNDLVFYTDDYVPLSP</sequence>
<protein>
    <submittedName>
        <fullName evidence="2">Uncharacterized protein</fullName>
    </submittedName>
</protein>
<name>A0A3S1B8M3_ELYCH</name>
<evidence type="ECO:0000256" key="1">
    <source>
        <dbReference type="SAM" id="Phobius"/>
    </source>
</evidence>
<dbReference type="Proteomes" id="UP000271974">
    <property type="component" value="Unassembled WGS sequence"/>
</dbReference>
<accession>A0A3S1B8M3</accession>
<keyword evidence="1" id="KW-1133">Transmembrane helix</keyword>
<evidence type="ECO:0000313" key="3">
    <source>
        <dbReference type="Proteomes" id="UP000271974"/>
    </source>
</evidence>
<dbReference type="EMBL" id="RQTK01000500">
    <property type="protein sequence ID" value="RUS78604.1"/>
    <property type="molecule type" value="Genomic_DNA"/>
</dbReference>
<dbReference type="OrthoDB" id="5945826at2759"/>
<evidence type="ECO:0000313" key="2">
    <source>
        <dbReference type="EMBL" id="RUS78604.1"/>
    </source>
</evidence>
<reference evidence="2 3" key="1">
    <citation type="submission" date="2019-01" db="EMBL/GenBank/DDBJ databases">
        <title>A draft genome assembly of the solar-powered sea slug Elysia chlorotica.</title>
        <authorList>
            <person name="Cai H."/>
            <person name="Li Q."/>
            <person name="Fang X."/>
            <person name="Li J."/>
            <person name="Curtis N.E."/>
            <person name="Altenburger A."/>
            <person name="Shibata T."/>
            <person name="Feng M."/>
            <person name="Maeda T."/>
            <person name="Schwartz J.A."/>
            <person name="Shigenobu S."/>
            <person name="Lundholm N."/>
            <person name="Nishiyama T."/>
            <person name="Yang H."/>
            <person name="Hasebe M."/>
            <person name="Li S."/>
            <person name="Pierce S.K."/>
            <person name="Wang J."/>
        </authorList>
    </citation>
    <scope>NUCLEOTIDE SEQUENCE [LARGE SCALE GENOMIC DNA]</scope>
    <source>
        <strain evidence="2">EC2010</strain>
        <tissue evidence="2">Whole organism of an adult</tissue>
    </source>
</reference>
<keyword evidence="1" id="KW-0472">Membrane</keyword>
<comment type="caution">
    <text evidence="2">The sequence shown here is derived from an EMBL/GenBank/DDBJ whole genome shotgun (WGS) entry which is preliminary data.</text>
</comment>
<keyword evidence="1" id="KW-0812">Transmembrane</keyword>
<feature type="transmembrane region" description="Helical" evidence="1">
    <location>
        <begin position="313"/>
        <end position="340"/>
    </location>
</feature>
<gene>
    <name evidence="2" type="ORF">EGW08_013639</name>
</gene>
<keyword evidence="3" id="KW-1185">Reference proteome</keyword>
<organism evidence="2 3">
    <name type="scientific">Elysia chlorotica</name>
    <name type="common">Eastern emerald elysia</name>
    <name type="synonym">Sea slug</name>
    <dbReference type="NCBI Taxonomy" id="188477"/>
    <lineage>
        <taxon>Eukaryota</taxon>
        <taxon>Metazoa</taxon>
        <taxon>Spiralia</taxon>
        <taxon>Lophotrochozoa</taxon>
        <taxon>Mollusca</taxon>
        <taxon>Gastropoda</taxon>
        <taxon>Heterobranchia</taxon>
        <taxon>Euthyneura</taxon>
        <taxon>Panpulmonata</taxon>
        <taxon>Sacoglossa</taxon>
        <taxon>Placobranchoidea</taxon>
        <taxon>Plakobranchidae</taxon>
        <taxon>Elysia</taxon>
    </lineage>
</organism>
<proteinExistence type="predicted"/>
<dbReference type="AlphaFoldDB" id="A0A3S1B8M3"/>
<feature type="transmembrane region" description="Helical" evidence="1">
    <location>
        <begin position="204"/>
        <end position="224"/>
    </location>
</feature>
<feature type="transmembrane region" description="Helical" evidence="1">
    <location>
        <begin position="245"/>
        <end position="268"/>
    </location>
</feature>